<dbReference type="InterPro" id="IPR050267">
    <property type="entry name" value="Anti-sigma-factor_SerPK"/>
</dbReference>
<dbReference type="AlphaFoldDB" id="A0A1A3PBA2"/>
<dbReference type="Proteomes" id="UP000093928">
    <property type="component" value="Unassembled WGS sequence"/>
</dbReference>
<dbReference type="SUPFAM" id="SSF55874">
    <property type="entry name" value="ATPase domain of HSP90 chaperone/DNA topoisomerase II/histidine kinase"/>
    <property type="match status" value="1"/>
</dbReference>
<dbReference type="GO" id="GO:0004674">
    <property type="term" value="F:protein serine/threonine kinase activity"/>
    <property type="evidence" value="ECO:0007669"/>
    <property type="project" value="UniProtKB-KW"/>
</dbReference>
<organism evidence="3 4">
    <name type="scientific">Mycobacterium asiaticum</name>
    <dbReference type="NCBI Taxonomy" id="1790"/>
    <lineage>
        <taxon>Bacteria</taxon>
        <taxon>Bacillati</taxon>
        <taxon>Actinomycetota</taxon>
        <taxon>Actinomycetes</taxon>
        <taxon>Mycobacteriales</taxon>
        <taxon>Mycobacteriaceae</taxon>
        <taxon>Mycobacterium</taxon>
    </lineage>
</organism>
<dbReference type="CDD" id="cd16936">
    <property type="entry name" value="HATPase_RsbW-like"/>
    <property type="match status" value="1"/>
</dbReference>
<dbReference type="EMBL" id="LZLS01000025">
    <property type="protein sequence ID" value="OBK30574.1"/>
    <property type="molecule type" value="Genomic_DNA"/>
</dbReference>
<feature type="domain" description="Histidine kinase/HSP90-like ATPase" evidence="2">
    <location>
        <begin position="6"/>
        <end position="124"/>
    </location>
</feature>
<name>A0A1A3PBA2_MYCAS</name>
<evidence type="ECO:0000256" key="1">
    <source>
        <dbReference type="ARBA" id="ARBA00022527"/>
    </source>
</evidence>
<accession>A0A1A3PBA2</accession>
<keyword evidence="1" id="KW-0418">Kinase</keyword>
<dbReference type="InterPro" id="IPR003594">
    <property type="entry name" value="HATPase_dom"/>
</dbReference>
<evidence type="ECO:0000313" key="4">
    <source>
        <dbReference type="Proteomes" id="UP000093928"/>
    </source>
</evidence>
<dbReference type="Pfam" id="PF13581">
    <property type="entry name" value="HATPase_c_2"/>
    <property type="match status" value="1"/>
</dbReference>
<dbReference type="PANTHER" id="PTHR35526">
    <property type="entry name" value="ANTI-SIGMA-F FACTOR RSBW-RELATED"/>
    <property type="match status" value="1"/>
</dbReference>
<dbReference type="InterPro" id="IPR036890">
    <property type="entry name" value="HATPase_C_sf"/>
</dbReference>
<keyword evidence="1" id="KW-0723">Serine/threonine-protein kinase</keyword>
<reference evidence="3 4" key="1">
    <citation type="submission" date="2016-06" db="EMBL/GenBank/DDBJ databases">
        <authorList>
            <person name="Kjaerup R.B."/>
            <person name="Dalgaard T.S."/>
            <person name="Juul-Madsen H.R."/>
        </authorList>
    </citation>
    <scope>NUCLEOTIDE SEQUENCE [LARGE SCALE GENOMIC DNA]</scope>
    <source>
        <strain evidence="3 4">1165133.8</strain>
    </source>
</reference>
<comment type="caution">
    <text evidence="3">The sequence shown here is derived from an EMBL/GenBank/DDBJ whole genome shotgun (WGS) entry which is preliminary data.</text>
</comment>
<evidence type="ECO:0000259" key="2">
    <source>
        <dbReference type="Pfam" id="PF13581"/>
    </source>
</evidence>
<protein>
    <recommendedName>
        <fullName evidence="2">Histidine kinase/HSP90-like ATPase domain-containing protein</fullName>
    </recommendedName>
</protein>
<sequence length="138" mass="15299">MRTGTADSYTVSAFRRGFGGWLDRHLELDEERLADIVLATDEAMSNCVDHAYRIVDRPPSMTLQISYSPDTSELKVRISDHGRWVEPNFVANNVRGRGIMLMRALADVCTIDGGRDGTTVCLRFHGCPPTGFVLSHAS</sequence>
<proteinExistence type="predicted"/>
<evidence type="ECO:0000313" key="3">
    <source>
        <dbReference type="EMBL" id="OBK30574.1"/>
    </source>
</evidence>
<gene>
    <name evidence="3" type="ORF">A5634_15975</name>
</gene>
<keyword evidence="1" id="KW-0808">Transferase</keyword>
<dbReference type="Gene3D" id="3.30.565.10">
    <property type="entry name" value="Histidine kinase-like ATPase, C-terminal domain"/>
    <property type="match status" value="1"/>
</dbReference>
<dbReference type="PANTHER" id="PTHR35526:SF3">
    <property type="entry name" value="ANTI-SIGMA-F FACTOR RSBW"/>
    <property type="match status" value="1"/>
</dbReference>